<feature type="domain" description="DOP1 N-terminal" evidence="5">
    <location>
        <begin position="69"/>
        <end position="191"/>
    </location>
</feature>
<dbReference type="OrthoDB" id="297643at2759"/>
<comment type="similarity">
    <text evidence="3">Belongs to the DOP1 family.</text>
</comment>
<dbReference type="eggNOG" id="KOG3613">
    <property type="taxonomic scope" value="Eukaryota"/>
</dbReference>
<dbReference type="Pfam" id="PF04118">
    <property type="entry name" value="Dopey_N"/>
    <property type="match status" value="1"/>
</dbReference>
<dbReference type="Proteomes" id="UP000006671">
    <property type="component" value="Unassembled WGS sequence"/>
</dbReference>
<dbReference type="GeneID" id="8852990"/>
<dbReference type="InterPro" id="IPR007249">
    <property type="entry name" value="DOP1_N"/>
</dbReference>
<organism evidence="7">
    <name type="scientific">Naegleria gruberi</name>
    <name type="common">Amoeba</name>
    <dbReference type="NCBI Taxonomy" id="5762"/>
    <lineage>
        <taxon>Eukaryota</taxon>
        <taxon>Discoba</taxon>
        <taxon>Heterolobosea</taxon>
        <taxon>Tetramitia</taxon>
        <taxon>Eutetramitia</taxon>
        <taxon>Vahlkampfiidae</taxon>
        <taxon>Naegleria</taxon>
    </lineage>
</organism>
<evidence type="ECO:0000256" key="4">
    <source>
        <dbReference type="SAM" id="MobiDB-lite"/>
    </source>
</evidence>
<dbReference type="EMBL" id="GG738876">
    <property type="protein sequence ID" value="EFC43016.1"/>
    <property type="molecule type" value="Genomic_DNA"/>
</dbReference>
<dbReference type="InterPro" id="IPR040314">
    <property type="entry name" value="DOP1"/>
</dbReference>
<keyword evidence="7" id="KW-1185">Reference proteome</keyword>
<keyword evidence="1" id="KW-0813">Transport</keyword>
<gene>
    <name evidence="6" type="ORF">NAEGRDRAFT_68990</name>
</gene>
<feature type="compositionally biased region" description="Low complexity" evidence="4">
    <location>
        <begin position="19"/>
        <end position="33"/>
    </location>
</feature>
<dbReference type="PANTHER" id="PTHR14042">
    <property type="entry name" value="DOPEY-RELATED"/>
    <property type="match status" value="1"/>
</dbReference>
<dbReference type="PANTHER" id="PTHR14042:SF24">
    <property type="entry name" value="PROTEIN DOPEY-1 HOMOLOG"/>
    <property type="match status" value="1"/>
</dbReference>
<evidence type="ECO:0000256" key="2">
    <source>
        <dbReference type="ARBA" id="ARBA00022927"/>
    </source>
</evidence>
<dbReference type="GO" id="GO:0005802">
    <property type="term" value="C:trans-Golgi network"/>
    <property type="evidence" value="ECO:0007669"/>
    <property type="project" value="TreeGrafter"/>
</dbReference>
<dbReference type="KEGG" id="ngr:NAEGRDRAFT_68990"/>
<evidence type="ECO:0000313" key="6">
    <source>
        <dbReference type="EMBL" id="EFC43016.1"/>
    </source>
</evidence>
<dbReference type="GO" id="GO:0006895">
    <property type="term" value="P:Golgi to endosome transport"/>
    <property type="evidence" value="ECO:0007669"/>
    <property type="project" value="InterPro"/>
</dbReference>
<name>D2VJC6_NAEGR</name>
<dbReference type="GO" id="GO:0015031">
    <property type="term" value="P:protein transport"/>
    <property type="evidence" value="ECO:0007669"/>
    <property type="project" value="UniProtKB-KW"/>
</dbReference>
<evidence type="ECO:0000256" key="3">
    <source>
        <dbReference type="ARBA" id="ARBA00046326"/>
    </source>
</evidence>
<evidence type="ECO:0000256" key="1">
    <source>
        <dbReference type="ARBA" id="ARBA00022448"/>
    </source>
</evidence>
<dbReference type="GO" id="GO:0005768">
    <property type="term" value="C:endosome"/>
    <property type="evidence" value="ECO:0007669"/>
    <property type="project" value="TreeGrafter"/>
</dbReference>
<protein>
    <submittedName>
        <fullName evidence="6">Predicted protein</fullName>
    </submittedName>
</protein>
<evidence type="ECO:0000313" key="7">
    <source>
        <dbReference type="Proteomes" id="UP000006671"/>
    </source>
</evidence>
<dbReference type="VEuPathDB" id="AmoebaDB:NAEGRDRAFT_68990"/>
<accession>D2VJC6</accession>
<feature type="region of interest" description="Disordered" evidence="4">
    <location>
        <begin position="19"/>
        <end position="39"/>
    </location>
</feature>
<dbReference type="STRING" id="5762.D2VJC6"/>
<keyword evidence="2" id="KW-0653">Protein transport</keyword>
<reference evidence="6 7" key="1">
    <citation type="journal article" date="2010" name="Cell">
        <title>The genome of Naegleria gruberi illuminates early eukaryotic versatility.</title>
        <authorList>
            <person name="Fritz-Laylin L.K."/>
            <person name="Prochnik S.E."/>
            <person name="Ginger M.L."/>
            <person name="Dacks J.B."/>
            <person name="Carpenter M.L."/>
            <person name="Field M.C."/>
            <person name="Kuo A."/>
            <person name="Paredez A."/>
            <person name="Chapman J."/>
            <person name="Pham J."/>
            <person name="Shu S."/>
            <person name="Neupane R."/>
            <person name="Cipriano M."/>
            <person name="Mancuso J."/>
            <person name="Tu H."/>
            <person name="Salamov A."/>
            <person name="Lindquist E."/>
            <person name="Shapiro H."/>
            <person name="Lucas S."/>
            <person name="Grigoriev I.V."/>
            <person name="Cande W.Z."/>
            <person name="Fulton C."/>
            <person name="Rokhsar D.S."/>
            <person name="Dawson S.C."/>
        </authorList>
    </citation>
    <scope>NUCLEOTIDE SEQUENCE [LARGE SCALE GENOMIC DNA]</scope>
    <source>
        <strain evidence="6 7">NEG-M</strain>
    </source>
</reference>
<dbReference type="RefSeq" id="XP_002675760.1">
    <property type="nucleotide sequence ID" value="XM_002675714.1"/>
</dbReference>
<dbReference type="GO" id="GO:0005829">
    <property type="term" value="C:cytosol"/>
    <property type="evidence" value="ECO:0007669"/>
    <property type="project" value="GOC"/>
</dbReference>
<dbReference type="InParanoid" id="D2VJC6"/>
<proteinExistence type="inferred from homology"/>
<evidence type="ECO:0000259" key="5">
    <source>
        <dbReference type="Pfam" id="PF04118"/>
    </source>
</evidence>
<sequence length="195" mass="22020">MFKSLSQNLGFGDLVADNSTESKSTLSSSTTSSPNMPRIESTQQITLSPLINSEEEHPDIQDEQIMKNSKFKSYREDIISVLKSFDNTREWADLIKCLQKMKKVLTKNAQLHILPEKITVCKRLAQCLNPALPGGVHLKTLETYEEILKLITQVSYGNLYSIQGKRLARDIHLYSSGIFTLFPSASSQIKVWNLI</sequence>
<dbReference type="AlphaFoldDB" id="D2VJC6"/>